<gene>
    <name evidence="2" type="ORF">MUK42_06039</name>
</gene>
<reference evidence="2" key="1">
    <citation type="submission" date="2022-05" db="EMBL/GenBank/DDBJ databases">
        <title>The Musa troglodytarum L. genome provides insights into the mechanism of non-climacteric behaviour and enrichment of carotenoids.</title>
        <authorList>
            <person name="Wang J."/>
        </authorList>
    </citation>
    <scope>NUCLEOTIDE SEQUENCE</scope>
    <source>
        <tissue evidence="2">Leaf</tissue>
    </source>
</reference>
<organism evidence="2 3">
    <name type="scientific">Musa troglodytarum</name>
    <name type="common">fe'i banana</name>
    <dbReference type="NCBI Taxonomy" id="320322"/>
    <lineage>
        <taxon>Eukaryota</taxon>
        <taxon>Viridiplantae</taxon>
        <taxon>Streptophyta</taxon>
        <taxon>Embryophyta</taxon>
        <taxon>Tracheophyta</taxon>
        <taxon>Spermatophyta</taxon>
        <taxon>Magnoliopsida</taxon>
        <taxon>Liliopsida</taxon>
        <taxon>Zingiberales</taxon>
        <taxon>Musaceae</taxon>
        <taxon>Musa</taxon>
    </lineage>
</organism>
<evidence type="ECO:0000313" key="3">
    <source>
        <dbReference type="Proteomes" id="UP001055439"/>
    </source>
</evidence>
<proteinExistence type="predicted"/>
<dbReference type="AlphaFoldDB" id="A0A9E7KYC2"/>
<protein>
    <submittedName>
        <fullName evidence="2">Shaggy-related protein kinase</fullName>
    </submittedName>
</protein>
<accession>A0A9E7KYC2</accession>
<evidence type="ECO:0000313" key="2">
    <source>
        <dbReference type="EMBL" id="URE33891.1"/>
    </source>
</evidence>
<dbReference type="EMBL" id="CP097510">
    <property type="protein sequence ID" value="URE33891.1"/>
    <property type="molecule type" value="Genomic_DNA"/>
</dbReference>
<dbReference type="Proteomes" id="UP001055439">
    <property type="component" value="Chromosome 8"/>
</dbReference>
<keyword evidence="2" id="KW-0808">Transferase</keyword>
<feature type="compositionally biased region" description="Acidic residues" evidence="1">
    <location>
        <begin position="10"/>
        <end position="24"/>
    </location>
</feature>
<dbReference type="GO" id="GO:0016301">
    <property type="term" value="F:kinase activity"/>
    <property type="evidence" value="ECO:0007669"/>
    <property type="project" value="UniProtKB-KW"/>
</dbReference>
<evidence type="ECO:0000256" key="1">
    <source>
        <dbReference type="SAM" id="MobiDB-lite"/>
    </source>
</evidence>
<sequence length="162" mass="18022">MRARLLCFGETEEEDGKDDEDETALEAPRATLRRRPQPVRSFEAAPRSHPLDDGMSYDPKEPGRSDPYTAAVAAFRDATVFAFPRHLPFSSAGWQLSIVDHSHDETADVYRAGGNLCLRPICCFAGTNVLPYLSLTQSIGQIRVLQQRAVLHVDANCCSYPR</sequence>
<feature type="region of interest" description="Disordered" evidence="1">
    <location>
        <begin position="1"/>
        <end position="65"/>
    </location>
</feature>
<name>A0A9E7KYC2_9LILI</name>
<keyword evidence="3" id="KW-1185">Reference proteome</keyword>
<dbReference type="OrthoDB" id="272141at2759"/>
<keyword evidence="2" id="KW-0418">Kinase</keyword>